<protein>
    <submittedName>
        <fullName evidence="1">Uncharacterized protein</fullName>
    </submittedName>
</protein>
<name>A0A9D4I376_DREPO</name>
<accession>A0A9D4I376</accession>
<evidence type="ECO:0000313" key="1">
    <source>
        <dbReference type="EMBL" id="KAH3746500.1"/>
    </source>
</evidence>
<sequence length="58" mass="6933">MSPDLSAEIQIDHMLHREEVLPLSKTDTLKEIWKREEFKVNLVNKFQVLEELLRVETI</sequence>
<dbReference type="AlphaFoldDB" id="A0A9D4I376"/>
<organism evidence="1 2">
    <name type="scientific">Dreissena polymorpha</name>
    <name type="common">Zebra mussel</name>
    <name type="synonym">Mytilus polymorpha</name>
    <dbReference type="NCBI Taxonomy" id="45954"/>
    <lineage>
        <taxon>Eukaryota</taxon>
        <taxon>Metazoa</taxon>
        <taxon>Spiralia</taxon>
        <taxon>Lophotrochozoa</taxon>
        <taxon>Mollusca</taxon>
        <taxon>Bivalvia</taxon>
        <taxon>Autobranchia</taxon>
        <taxon>Heteroconchia</taxon>
        <taxon>Euheterodonta</taxon>
        <taxon>Imparidentia</taxon>
        <taxon>Neoheterodontei</taxon>
        <taxon>Myida</taxon>
        <taxon>Dreissenoidea</taxon>
        <taxon>Dreissenidae</taxon>
        <taxon>Dreissena</taxon>
    </lineage>
</organism>
<comment type="caution">
    <text evidence="1">The sequence shown here is derived from an EMBL/GenBank/DDBJ whole genome shotgun (WGS) entry which is preliminary data.</text>
</comment>
<keyword evidence="2" id="KW-1185">Reference proteome</keyword>
<reference evidence="1" key="1">
    <citation type="journal article" date="2019" name="bioRxiv">
        <title>The Genome of the Zebra Mussel, Dreissena polymorpha: A Resource for Invasive Species Research.</title>
        <authorList>
            <person name="McCartney M.A."/>
            <person name="Auch B."/>
            <person name="Kono T."/>
            <person name="Mallez S."/>
            <person name="Zhang Y."/>
            <person name="Obille A."/>
            <person name="Becker A."/>
            <person name="Abrahante J.E."/>
            <person name="Garbe J."/>
            <person name="Badalamenti J.P."/>
            <person name="Herman A."/>
            <person name="Mangelson H."/>
            <person name="Liachko I."/>
            <person name="Sullivan S."/>
            <person name="Sone E.D."/>
            <person name="Koren S."/>
            <person name="Silverstein K.A.T."/>
            <person name="Beckman K.B."/>
            <person name="Gohl D.M."/>
        </authorList>
    </citation>
    <scope>NUCLEOTIDE SEQUENCE</scope>
    <source>
        <strain evidence="1">Duluth1</strain>
        <tissue evidence="1">Whole animal</tissue>
    </source>
</reference>
<dbReference type="Proteomes" id="UP000828390">
    <property type="component" value="Unassembled WGS sequence"/>
</dbReference>
<reference evidence="1" key="2">
    <citation type="submission" date="2020-11" db="EMBL/GenBank/DDBJ databases">
        <authorList>
            <person name="McCartney M.A."/>
            <person name="Auch B."/>
            <person name="Kono T."/>
            <person name="Mallez S."/>
            <person name="Becker A."/>
            <person name="Gohl D.M."/>
            <person name="Silverstein K.A.T."/>
            <person name="Koren S."/>
            <person name="Bechman K.B."/>
            <person name="Herman A."/>
            <person name="Abrahante J.E."/>
            <person name="Garbe J."/>
        </authorList>
    </citation>
    <scope>NUCLEOTIDE SEQUENCE</scope>
    <source>
        <strain evidence="1">Duluth1</strain>
        <tissue evidence="1">Whole animal</tissue>
    </source>
</reference>
<evidence type="ECO:0000313" key="2">
    <source>
        <dbReference type="Proteomes" id="UP000828390"/>
    </source>
</evidence>
<proteinExistence type="predicted"/>
<dbReference type="EMBL" id="JAIWYP010000010">
    <property type="protein sequence ID" value="KAH3746500.1"/>
    <property type="molecule type" value="Genomic_DNA"/>
</dbReference>
<gene>
    <name evidence="1" type="ORF">DPMN_180908</name>
</gene>